<protein>
    <submittedName>
        <fullName evidence="1">Uncharacterized protein</fullName>
    </submittedName>
</protein>
<dbReference type="RefSeq" id="WP_155988185.1">
    <property type="nucleotide sequence ID" value="NZ_CP048751.1"/>
</dbReference>
<dbReference type="EMBL" id="CP048751">
    <property type="protein sequence ID" value="QIH73159.1"/>
    <property type="molecule type" value="Genomic_DNA"/>
</dbReference>
<organism evidence="1 2">
    <name type="scientific">Brevundimonas mediterranea</name>
    <dbReference type="NCBI Taxonomy" id="74329"/>
    <lineage>
        <taxon>Bacteria</taxon>
        <taxon>Pseudomonadati</taxon>
        <taxon>Pseudomonadota</taxon>
        <taxon>Alphaproteobacteria</taxon>
        <taxon>Caulobacterales</taxon>
        <taxon>Caulobacteraceae</taxon>
        <taxon>Brevundimonas</taxon>
    </lineage>
</organism>
<sequence length="118" mass="12326">MKLGDLIDETLSEIARGVRAAKERSWEVLAIAPGRINGQQTTEITYIDFDVSLVVSEGGELASSKDGRLGGGLTVASIMKFDGSGGSTEASKSSASSQLTHRVSFKVPVCMGATFSAK</sequence>
<evidence type="ECO:0000313" key="2">
    <source>
        <dbReference type="Proteomes" id="UP000501325"/>
    </source>
</evidence>
<dbReference type="Proteomes" id="UP000501325">
    <property type="component" value="Chromosome"/>
</dbReference>
<gene>
    <name evidence="1" type="ORF">GYM46_09490</name>
</gene>
<proteinExistence type="predicted"/>
<dbReference type="KEGG" id="bmed:GYM46_09490"/>
<dbReference type="AlphaFoldDB" id="A0AB37E7C8"/>
<accession>A0AB37E7C8</accession>
<evidence type="ECO:0000313" key="1">
    <source>
        <dbReference type="EMBL" id="QIH73159.1"/>
    </source>
</evidence>
<name>A0AB37E7C8_9CAUL</name>
<reference evidence="1 2" key="1">
    <citation type="submission" date="2020-01" db="EMBL/GenBank/DDBJ databases">
        <authorList>
            <person name="Wang S."/>
        </authorList>
    </citation>
    <scope>NUCLEOTIDE SEQUENCE [LARGE SCALE GENOMIC DNA]</scope>
    <source>
        <strain evidence="1 2">D151-2-6</strain>
    </source>
</reference>